<keyword evidence="1" id="KW-0812">Transmembrane</keyword>
<dbReference type="GO" id="GO:0006811">
    <property type="term" value="P:monoatomic ion transport"/>
    <property type="evidence" value="ECO:0007669"/>
    <property type="project" value="InterPro"/>
</dbReference>
<dbReference type="WBParaSite" id="NBR_0000255301-mRNA-1">
    <property type="protein sequence ID" value="NBR_0000255301-mRNA-1"/>
    <property type="gene ID" value="NBR_0000255301"/>
</dbReference>
<protein>
    <submittedName>
        <fullName evidence="4">Bestrophin homolog</fullName>
    </submittedName>
</protein>
<reference evidence="4" key="1">
    <citation type="submission" date="2017-02" db="UniProtKB">
        <authorList>
            <consortium name="WormBaseParasite"/>
        </authorList>
    </citation>
    <scope>IDENTIFICATION</scope>
</reference>
<dbReference type="EMBL" id="UYSL01002999">
    <property type="protein sequence ID" value="VDL66143.1"/>
    <property type="molecule type" value="Genomic_DNA"/>
</dbReference>
<keyword evidence="3" id="KW-1185">Reference proteome</keyword>
<gene>
    <name evidence="2" type="ORF">NBR_LOCUS2554</name>
</gene>
<accession>A0A0N4XJ51</accession>
<evidence type="ECO:0000313" key="4">
    <source>
        <dbReference type="WBParaSite" id="NBR_0000255301-mRNA-1"/>
    </source>
</evidence>
<evidence type="ECO:0000256" key="1">
    <source>
        <dbReference type="SAM" id="Phobius"/>
    </source>
</evidence>
<name>A0A0N4XJ51_NIPBR</name>
<dbReference type="InterPro" id="IPR036719">
    <property type="entry name" value="Neuro-gated_channel_TM_sf"/>
</dbReference>
<dbReference type="AlphaFoldDB" id="A0A0N4XJ51"/>
<evidence type="ECO:0000313" key="3">
    <source>
        <dbReference type="Proteomes" id="UP000271162"/>
    </source>
</evidence>
<evidence type="ECO:0000313" key="2">
    <source>
        <dbReference type="EMBL" id="VDL66143.1"/>
    </source>
</evidence>
<dbReference type="Proteomes" id="UP000271162">
    <property type="component" value="Unassembled WGS sequence"/>
</dbReference>
<sequence>MIEFTVVHYFTKFNTGDPEIQALEREKMRQIIRRIPKTAVLRDSVGWRLYYWMMNNARATDPFGLAQNSISAVDRFARIALPIYFVAIVTLYYNFYMNTPYQFVFDDNSNIKSPV</sequence>
<organism evidence="4">
    <name type="scientific">Nippostrongylus brasiliensis</name>
    <name type="common">Rat hookworm</name>
    <dbReference type="NCBI Taxonomy" id="27835"/>
    <lineage>
        <taxon>Eukaryota</taxon>
        <taxon>Metazoa</taxon>
        <taxon>Ecdysozoa</taxon>
        <taxon>Nematoda</taxon>
        <taxon>Chromadorea</taxon>
        <taxon>Rhabditida</taxon>
        <taxon>Rhabditina</taxon>
        <taxon>Rhabditomorpha</taxon>
        <taxon>Strongyloidea</taxon>
        <taxon>Heligmosomidae</taxon>
        <taxon>Nippostrongylus</taxon>
    </lineage>
</organism>
<proteinExistence type="predicted"/>
<dbReference type="STRING" id="27835.A0A0N4XJ51"/>
<reference evidence="2 3" key="2">
    <citation type="submission" date="2018-11" db="EMBL/GenBank/DDBJ databases">
        <authorList>
            <consortium name="Pathogen Informatics"/>
        </authorList>
    </citation>
    <scope>NUCLEOTIDE SEQUENCE [LARGE SCALE GENOMIC DNA]</scope>
</reference>
<feature type="transmembrane region" description="Helical" evidence="1">
    <location>
        <begin position="76"/>
        <end position="95"/>
    </location>
</feature>
<keyword evidence="1" id="KW-0472">Membrane</keyword>
<dbReference type="GO" id="GO:0016020">
    <property type="term" value="C:membrane"/>
    <property type="evidence" value="ECO:0007669"/>
    <property type="project" value="InterPro"/>
</dbReference>
<dbReference type="SUPFAM" id="SSF90112">
    <property type="entry name" value="Neurotransmitter-gated ion-channel transmembrane pore"/>
    <property type="match status" value="1"/>
</dbReference>
<keyword evidence="1" id="KW-1133">Transmembrane helix</keyword>